<dbReference type="Proteomes" id="UP000012062">
    <property type="component" value="Unassembled WGS sequence"/>
</dbReference>
<evidence type="ECO:0000313" key="2">
    <source>
        <dbReference type="Proteomes" id="UP000012062"/>
    </source>
</evidence>
<dbReference type="AlphaFoldDB" id="M5EZE5"/>
<gene>
    <name evidence="1" type="ORF">MESS2_p120024</name>
</gene>
<accession>M5EZE5</accession>
<name>M5EZE5_9HYPH</name>
<evidence type="ECO:0000313" key="1">
    <source>
        <dbReference type="EMBL" id="CCV09438.1"/>
    </source>
</evidence>
<organism evidence="1 2">
    <name type="scientific">Mesorhizobium metallidurans STM 2683</name>
    <dbReference type="NCBI Taxonomy" id="1297569"/>
    <lineage>
        <taxon>Bacteria</taxon>
        <taxon>Pseudomonadati</taxon>
        <taxon>Pseudomonadota</taxon>
        <taxon>Alphaproteobacteria</taxon>
        <taxon>Hyphomicrobiales</taxon>
        <taxon>Phyllobacteriaceae</taxon>
        <taxon>Mesorhizobium</taxon>
    </lineage>
</organism>
<protein>
    <submittedName>
        <fullName evidence="1">Uncharacterized protein</fullName>
    </submittedName>
</protein>
<keyword evidence="2" id="KW-1185">Reference proteome</keyword>
<reference evidence="1 2" key="1">
    <citation type="submission" date="2013-02" db="EMBL/GenBank/DDBJ databases">
        <authorList>
            <person name="Genoscope - CEA"/>
        </authorList>
    </citation>
    <scope>NUCLEOTIDE SEQUENCE [LARGE SCALE GENOMIC DNA]</scope>
    <source>
        <strain evidence="1 2">STM 2683</strain>
    </source>
</reference>
<comment type="caution">
    <text evidence="1">The sequence shown here is derived from an EMBL/GenBank/DDBJ whole genome shotgun (WGS) entry which is preliminary data.</text>
</comment>
<proteinExistence type="predicted"/>
<dbReference type="EMBL" id="CAUM01000175">
    <property type="protein sequence ID" value="CCV09438.1"/>
    <property type="molecule type" value="Genomic_DNA"/>
</dbReference>
<sequence length="45" mass="5020">MIFFLDQVYIHDLTSPCFSSVTVYVGFTDVSTDGVIRDVAVSKFV</sequence>